<organism evidence="2 3">
    <name type="scientific">Kitasatospora kazusensis</name>
    <dbReference type="NCBI Taxonomy" id="407974"/>
    <lineage>
        <taxon>Bacteria</taxon>
        <taxon>Bacillati</taxon>
        <taxon>Actinomycetota</taxon>
        <taxon>Actinomycetes</taxon>
        <taxon>Kitasatosporales</taxon>
        <taxon>Streptomycetaceae</taxon>
        <taxon>Kitasatospora</taxon>
    </lineage>
</organism>
<comment type="caution">
    <text evidence="2">The sequence shown here is derived from an EMBL/GenBank/DDBJ whole genome shotgun (WGS) entry which is preliminary data.</text>
</comment>
<feature type="transmembrane region" description="Helical" evidence="1">
    <location>
        <begin position="19"/>
        <end position="37"/>
    </location>
</feature>
<name>A0ABN3A0R2_9ACTN</name>
<evidence type="ECO:0000313" key="3">
    <source>
        <dbReference type="Proteomes" id="UP001422759"/>
    </source>
</evidence>
<evidence type="ECO:0008006" key="4">
    <source>
        <dbReference type="Google" id="ProtNLM"/>
    </source>
</evidence>
<proteinExistence type="predicted"/>
<feature type="transmembrane region" description="Helical" evidence="1">
    <location>
        <begin position="138"/>
        <end position="159"/>
    </location>
</feature>
<gene>
    <name evidence="2" type="ORF">GCM10009760_47050</name>
</gene>
<keyword evidence="1" id="KW-0472">Membrane</keyword>
<feature type="transmembrane region" description="Helical" evidence="1">
    <location>
        <begin position="112"/>
        <end position="132"/>
    </location>
</feature>
<protein>
    <recommendedName>
        <fullName evidence="4">Cytoplasmic membrane protein</fullName>
    </recommendedName>
</protein>
<reference evidence="2 3" key="1">
    <citation type="journal article" date="2019" name="Int. J. Syst. Evol. Microbiol.">
        <title>The Global Catalogue of Microorganisms (GCM) 10K type strain sequencing project: providing services to taxonomists for standard genome sequencing and annotation.</title>
        <authorList>
            <consortium name="The Broad Institute Genomics Platform"/>
            <consortium name="The Broad Institute Genome Sequencing Center for Infectious Disease"/>
            <person name="Wu L."/>
            <person name="Ma J."/>
        </authorList>
    </citation>
    <scope>NUCLEOTIDE SEQUENCE [LARGE SCALE GENOMIC DNA]</scope>
    <source>
        <strain evidence="2 3">JCM 14560</strain>
    </source>
</reference>
<sequence>MTSDPAQTETSARRLVRRWLWIFVVGLVLSGLTAFPLQSESRWLADAVHGSALGAHFPSLADWTTRIRDGLAETDARYPFLAYGTDWLAFAHLVIAAAFWGPLRDPVRNVWVIQWAMIACGGVIPLALICGPLRGIPVYWRCVDMSFGVVGVIPLLIVLRGIRRLERATALREQPLPAR</sequence>
<keyword evidence="3" id="KW-1185">Reference proteome</keyword>
<evidence type="ECO:0000256" key="1">
    <source>
        <dbReference type="SAM" id="Phobius"/>
    </source>
</evidence>
<accession>A0ABN3A0R2</accession>
<feature type="transmembrane region" description="Helical" evidence="1">
    <location>
        <begin position="80"/>
        <end position="100"/>
    </location>
</feature>
<keyword evidence="1" id="KW-1133">Transmembrane helix</keyword>
<dbReference type="Proteomes" id="UP001422759">
    <property type="component" value="Unassembled WGS sequence"/>
</dbReference>
<keyword evidence="1" id="KW-0812">Transmembrane</keyword>
<dbReference type="RefSeq" id="WP_344467919.1">
    <property type="nucleotide sequence ID" value="NZ_BAAANT010000032.1"/>
</dbReference>
<dbReference type="EMBL" id="BAAANT010000032">
    <property type="protein sequence ID" value="GAA2151555.1"/>
    <property type="molecule type" value="Genomic_DNA"/>
</dbReference>
<evidence type="ECO:0000313" key="2">
    <source>
        <dbReference type="EMBL" id="GAA2151555.1"/>
    </source>
</evidence>